<dbReference type="SUPFAM" id="SSF81321">
    <property type="entry name" value="Family A G protein-coupled receptor-like"/>
    <property type="match status" value="1"/>
</dbReference>
<name>A0A818JIJ4_9BILA</name>
<keyword evidence="7 9" id="KW-0675">Receptor</keyword>
<evidence type="ECO:0000259" key="12">
    <source>
        <dbReference type="PROSITE" id="PS50262"/>
    </source>
</evidence>
<feature type="region of interest" description="Disordered" evidence="10">
    <location>
        <begin position="282"/>
        <end position="361"/>
    </location>
</feature>
<evidence type="ECO:0000256" key="7">
    <source>
        <dbReference type="ARBA" id="ARBA00023170"/>
    </source>
</evidence>
<evidence type="ECO:0000256" key="6">
    <source>
        <dbReference type="ARBA" id="ARBA00023136"/>
    </source>
</evidence>
<feature type="transmembrane region" description="Helical" evidence="11">
    <location>
        <begin position="56"/>
        <end position="80"/>
    </location>
</feature>
<comment type="similarity">
    <text evidence="9">Belongs to the G-protein coupled receptor 1 family.</text>
</comment>
<feature type="domain" description="G-protein coupled receptors family 1 profile" evidence="12">
    <location>
        <begin position="72"/>
        <end position="492"/>
    </location>
</feature>
<dbReference type="GO" id="GO:0005886">
    <property type="term" value="C:plasma membrane"/>
    <property type="evidence" value="ECO:0007669"/>
    <property type="project" value="UniProtKB-SubCell"/>
</dbReference>
<evidence type="ECO:0000313" key="14">
    <source>
        <dbReference type="EMBL" id="CAF3542547.1"/>
    </source>
</evidence>
<reference evidence="14" key="1">
    <citation type="submission" date="2021-02" db="EMBL/GenBank/DDBJ databases">
        <authorList>
            <person name="Nowell W R."/>
        </authorList>
    </citation>
    <scope>NUCLEOTIDE SEQUENCE</scope>
</reference>
<feature type="transmembrane region" description="Helical" evidence="11">
    <location>
        <begin position="432"/>
        <end position="452"/>
    </location>
</feature>
<evidence type="ECO:0000256" key="2">
    <source>
        <dbReference type="ARBA" id="ARBA00022475"/>
    </source>
</evidence>
<dbReference type="EMBL" id="CAJOBB010000066">
    <property type="protein sequence ID" value="CAF3542547.1"/>
    <property type="molecule type" value="Genomic_DNA"/>
</dbReference>
<evidence type="ECO:0000256" key="8">
    <source>
        <dbReference type="ARBA" id="ARBA00023224"/>
    </source>
</evidence>
<gene>
    <name evidence="13" type="ORF">IZO911_LOCUS17340</name>
    <name evidence="14" type="ORF">KXQ929_LOCUS2238</name>
</gene>
<protein>
    <recommendedName>
        <fullName evidence="12">G-protein coupled receptors family 1 profile domain-containing protein</fullName>
    </recommendedName>
</protein>
<sequence length="514" mass="57944">MIEDLSYLSFNDSVIFYNLTNYDVQDPSFTIFSSSSIFSSSDSVDSSHPYPVQFNIILAIIGTFISLLTVCGNVLVLAAFFVDRQIRHPTNYFIFSLAVSDFLIGFISMPFLTLAIYKNKWVLGSFLCDIWLSLDYTVCLASIYTVLLITVDRFCSVKIPAKYRNWRTEKRIVYLVLLTWLVPAVIFFVSTIGYPLFSKKPNLSKIDLQCDVQWNKNPYFNLGLTIGYFWVTLLVMFTLYFFIYQVASALEKRSQANAKKVSNLIGIPSSAMTNLVINMSKNHQPPQTTLTSSSPTSKKKQLQQLQSKSSTLSKQASVDDDLGSSLIHNDNNDASTKQNGLDPANHSSSNETSGEHTPTAVVAPNITNLLALTKAEIDTSKQIEENRTLLLNAQNKTSPIVTTTTTTTATSTTLSSQKSTRRNGSSSKARKALRTITVIMGAFVLCWTPWHIHTIIQTFCKSCRESIVFNTYLFHACYYLCYLNSPINPLCYALANRQFKKTYTRLLRFDFRKL</sequence>
<dbReference type="EMBL" id="CAJNOE010000161">
    <property type="protein sequence ID" value="CAF0995380.1"/>
    <property type="molecule type" value="Genomic_DNA"/>
</dbReference>
<dbReference type="GO" id="GO:0045202">
    <property type="term" value="C:synapse"/>
    <property type="evidence" value="ECO:0007669"/>
    <property type="project" value="TreeGrafter"/>
</dbReference>
<comment type="caution">
    <text evidence="14">The sequence shown here is derived from an EMBL/GenBank/DDBJ whole genome shotgun (WGS) entry which is preliminary data.</text>
</comment>
<dbReference type="InterPro" id="IPR017452">
    <property type="entry name" value="GPCR_Rhodpsn_7TM"/>
</dbReference>
<evidence type="ECO:0000256" key="1">
    <source>
        <dbReference type="ARBA" id="ARBA00004651"/>
    </source>
</evidence>
<dbReference type="PANTHER" id="PTHR24247">
    <property type="entry name" value="5-HYDROXYTRYPTAMINE RECEPTOR"/>
    <property type="match status" value="1"/>
</dbReference>
<evidence type="ECO:0000256" key="5">
    <source>
        <dbReference type="ARBA" id="ARBA00023040"/>
    </source>
</evidence>
<dbReference type="PROSITE" id="PS50262">
    <property type="entry name" value="G_PROTEIN_RECEP_F1_2"/>
    <property type="match status" value="1"/>
</dbReference>
<accession>A0A818JIJ4</accession>
<dbReference type="PANTHER" id="PTHR24247:SF191">
    <property type="entry name" value="MUSCARINIC ACETYLCHOLINE RECEPTOR, B-TYPE, ISOFORM A"/>
    <property type="match status" value="1"/>
</dbReference>
<keyword evidence="6 11" id="KW-0472">Membrane</keyword>
<keyword evidence="8 9" id="KW-0807">Transducer</keyword>
<dbReference type="Proteomes" id="UP000663860">
    <property type="component" value="Unassembled WGS sequence"/>
</dbReference>
<dbReference type="GO" id="GO:0016907">
    <property type="term" value="F:G protein-coupled acetylcholine receptor activity"/>
    <property type="evidence" value="ECO:0007669"/>
    <property type="project" value="TreeGrafter"/>
</dbReference>
<comment type="subcellular location">
    <subcellularLocation>
        <location evidence="1">Cell membrane</location>
        <topology evidence="1">Multi-pass membrane protein</topology>
    </subcellularLocation>
</comment>
<evidence type="ECO:0000256" key="9">
    <source>
        <dbReference type="RuleBase" id="RU000688"/>
    </source>
</evidence>
<feature type="transmembrane region" description="Helical" evidence="11">
    <location>
        <begin position="472"/>
        <end position="495"/>
    </location>
</feature>
<dbReference type="GO" id="GO:0004993">
    <property type="term" value="F:G protein-coupled serotonin receptor activity"/>
    <property type="evidence" value="ECO:0007669"/>
    <property type="project" value="TreeGrafter"/>
</dbReference>
<dbReference type="GO" id="GO:0030425">
    <property type="term" value="C:dendrite"/>
    <property type="evidence" value="ECO:0007669"/>
    <property type="project" value="TreeGrafter"/>
</dbReference>
<evidence type="ECO:0000256" key="11">
    <source>
        <dbReference type="SAM" id="Phobius"/>
    </source>
</evidence>
<feature type="compositionally biased region" description="Low complexity" evidence="10">
    <location>
        <begin position="284"/>
        <end position="315"/>
    </location>
</feature>
<keyword evidence="4 11" id="KW-1133">Transmembrane helix</keyword>
<feature type="transmembrane region" description="Helical" evidence="11">
    <location>
        <begin position="92"/>
        <end position="118"/>
    </location>
</feature>
<feature type="transmembrane region" description="Helical" evidence="11">
    <location>
        <begin position="172"/>
        <end position="197"/>
    </location>
</feature>
<dbReference type="GO" id="GO:0007197">
    <property type="term" value="P:adenylate cyclase-inhibiting G protein-coupled acetylcholine receptor signaling pathway"/>
    <property type="evidence" value="ECO:0007669"/>
    <property type="project" value="TreeGrafter"/>
</dbReference>
<evidence type="ECO:0000256" key="10">
    <source>
        <dbReference type="SAM" id="MobiDB-lite"/>
    </source>
</evidence>
<dbReference type="InterPro" id="IPR000276">
    <property type="entry name" value="GPCR_Rhodpsn"/>
</dbReference>
<feature type="region of interest" description="Disordered" evidence="10">
    <location>
        <begin position="402"/>
        <end position="428"/>
    </location>
</feature>
<proteinExistence type="inferred from homology"/>
<keyword evidence="5 9" id="KW-0297">G-protein coupled receptor</keyword>
<feature type="compositionally biased region" description="Low complexity" evidence="10">
    <location>
        <begin position="402"/>
        <end position="418"/>
    </location>
</feature>
<keyword evidence="3 9" id="KW-0812">Transmembrane</keyword>
<dbReference type="SMART" id="SM01381">
    <property type="entry name" value="7TM_GPCR_Srsx"/>
    <property type="match status" value="1"/>
</dbReference>
<feature type="compositionally biased region" description="Polar residues" evidence="10">
    <location>
        <begin position="326"/>
        <end position="356"/>
    </location>
</feature>
<dbReference type="PRINTS" id="PR00237">
    <property type="entry name" value="GPCRRHODOPSN"/>
</dbReference>
<dbReference type="PROSITE" id="PS00237">
    <property type="entry name" value="G_PROTEIN_RECEP_F1_1"/>
    <property type="match status" value="1"/>
</dbReference>
<evidence type="ECO:0000313" key="15">
    <source>
        <dbReference type="Proteomes" id="UP000663868"/>
    </source>
</evidence>
<dbReference type="Proteomes" id="UP000663868">
    <property type="component" value="Unassembled WGS sequence"/>
</dbReference>
<dbReference type="AlphaFoldDB" id="A0A818JIJ4"/>
<feature type="transmembrane region" description="Helical" evidence="11">
    <location>
        <begin position="228"/>
        <end position="250"/>
    </location>
</feature>
<feature type="transmembrane region" description="Helical" evidence="11">
    <location>
        <begin position="130"/>
        <end position="151"/>
    </location>
</feature>
<evidence type="ECO:0000313" key="13">
    <source>
        <dbReference type="EMBL" id="CAF0995380.1"/>
    </source>
</evidence>
<evidence type="ECO:0000256" key="3">
    <source>
        <dbReference type="ARBA" id="ARBA00022692"/>
    </source>
</evidence>
<dbReference type="Pfam" id="PF00001">
    <property type="entry name" value="7tm_1"/>
    <property type="match status" value="1"/>
</dbReference>
<evidence type="ECO:0000256" key="4">
    <source>
        <dbReference type="ARBA" id="ARBA00022989"/>
    </source>
</evidence>
<keyword evidence="2" id="KW-1003">Cell membrane</keyword>
<organism evidence="14 15">
    <name type="scientific">Adineta steineri</name>
    <dbReference type="NCBI Taxonomy" id="433720"/>
    <lineage>
        <taxon>Eukaryota</taxon>
        <taxon>Metazoa</taxon>
        <taxon>Spiralia</taxon>
        <taxon>Gnathifera</taxon>
        <taxon>Rotifera</taxon>
        <taxon>Eurotatoria</taxon>
        <taxon>Bdelloidea</taxon>
        <taxon>Adinetida</taxon>
        <taxon>Adinetidae</taxon>
        <taxon>Adineta</taxon>
    </lineage>
</organism>
<dbReference type="Gene3D" id="1.20.1070.10">
    <property type="entry name" value="Rhodopsin 7-helix transmembrane proteins"/>
    <property type="match status" value="2"/>
</dbReference>
<dbReference type="GO" id="GO:0007187">
    <property type="term" value="P:G protein-coupled receptor signaling pathway, coupled to cyclic nucleotide second messenger"/>
    <property type="evidence" value="ECO:0007669"/>
    <property type="project" value="TreeGrafter"/>
</dbReference>